<keyword evidence="1" id="KW-1133">Transmembrane helix</keyword>
<dbReference type="AlphaFoldDB" id="A0A4D7C4Y8"/>
<dbReference type="EMBL" id="CP039704">
    <property type="protein sequence ID" value="QCI78610.1"/>
    <property type="molecule type" value="Genomic_DNA"/>
</dbReference>
<feature type="transmembrane region" description="Helical" evidence="1">
    <location>
        <begin position="78"/>
        <end position="98"/>
    </location>
</feature>
<feature type="transmembrane region" description="Helical" evidence="1">
    <location>
        <begin position="12"/>
        <end position="32"/>
    </location>
</feature>
<dbReference type="InterPro" id="IPR021279">
    <property type="entry name" value="DUF2721"/>
</dbReference>
<keyword evidence="1" id="KW-0812">Transmembrane</keyword>
<organism evidence="2 3">
    <name type="scientific">Hankyongella ginsenosidimutans</name>
    <dbReference type="NCBI Taxonomy" id="1763828"/>
    <lineage>
        <taxon>Bacteria</taxon>
        <taxon>Pseudomonadati</taxon>
        <taxon>Pseudomonadota</taxon>
        <taxon>Alphaproteobacteria</taxon>
        <taxon>Sphingomonadales</taxon>
        <taxon>Sphingomonadaceae</taxon>
        <taxon>Hankyongella</taxon>
    </lineage>
</organism>
<dbReference type="RefSeq" id="WP_222873378.1">
    <property type="nucleotide sequence ID" value="NZ_CP039704.1"/>
</dbReference>
<keyword evidence="3" id="KW-1185">Reference proteome</keyword>
<evidence type="ECO:0000256" key="1">
    <source>
        <dbReference type="SAM" id="Phobius"/>
    </source>
</evidence>
<keyword evidence="1" id="KW-0472">Membrane</keyword>
<feature type="transmembrane region" description="Helical" evidence="1">
    <location>
        <begin position="110"/>
        <end position="134"/>
    </location>
</feature>
<proteinExistence type="predicted"/>
<reference evidence="3" key="1">
    <citation type="submission" date="2019-04" db="EMBL/GenBank/DDBJ databases">
        <title>Complete genome sequence of Sphingomonas sp. W1-2-3.</title>
        <authorList>
            <person name="Im W.T."/>
        </authorList>
    </citation>
    <scope>NUCLEOTIDE SEQUENCE [LARGE SCALE GENOMIC DNA]</scope>
    <source>
        <strain evidence="3">W1-2-3</strain>
    </source>
</reference>
<sequence length="165" mass="17888">MTANPVDLAHIIQLAIAPVFLLAGIGSMLNVMSVRLGRVIDRARILEERAVVYHGHLPEDLRLELQVLSRRMTLAHSAISLGTASALFVCVLVALLFLSGLTGSNLGRLVAVAFILAMSLLALGLTLFLIEMYIATRSVRVRRDLLMEAHATRTDDPAPPPTGRD</sequence>
<dbReference type="Pfam" id="PF11026">
    <property type="entry name" value="DUF2721"/>
    <property type="match status" value="1"/>
</dbReference>
<accession>A0A4D7C4Y8</accession>
<evidence type="ECO:0000313" key="2">
    <source>
        <dbReference type="EMBL" id="QCI78610.1"/>
    </source>
</evidence>
<name>A0A4D7C4Y8_9SPHN</name>
<dbReference type="KEGG" id="hgn:E6W36_00060"/>
<protein>
    <submittedName>
        <fullName evidence="2">DUF2721 domain-containing protein</fullName>
    </submittedName>
</protein>
<dbReference type="Proteomes" id="UP000298714">
    <property type="component" value="Chromosome"/>
</dbReference>
<gene>
    <name evidence="2" type="ORF">E6W36_00060</name>
</gene>
<evidence type="ECO:0000313" key="3">
    <source>
        <dbReference type="Proteomes" id="UP000298714"/>
    </source>
</evidence>